<evidence type="ECO:0000313" key="3">
    <source>
        <dbReference type="Proteomes" id="UP000808337"/>
    </source>
</evidence>
<comment type="caution">
    <text evidence="2">The sequence shown here is derived from an EMBL/GenBank/DDBJ whole genome shotgun (WGS) entry which is preliminary data.</text>
</comment>
<sequence length="70" mass="7370">MKPTLSGKLKDGDQCKVVGGTHAGKSGTVRDINTSKTGHITITVEQKNGPLKTKFLFGVGCAYVVAFANF</sequence>
<dbReference type="Proteomes" id="UP000808337">
    <property type="component" value="Unassembled WGS sequence"/>
</dbReference>
<organism evidence="2 3">
    <name type="scientific">Candidatus Opimibacter skivensis</name>
    <dbReference type="NCBI Taxonomy" id="2982028"/>
    <lineage>
        <taxon>Bacteria</taxon>
        <taxon>Pseudomonadati</taxon>
        <taxon>Bacteroidota</taxon>
        <taxon>Saprospiria</taxon>
        <taxon>Saprospirales</taxon>
        <taxon>Saprospiraceae</taxon>
        <taxon>Candidatus Opimibacter</taxon>
    </lineage>
</organism>
<protein>
    <submittedName>
        <fullName evidence="2">KOW motif-containing protein</fullName>
    </submittedName>
</protein>
<dbReference type="SMART" id="SM00739">
    <property type="entry name" value="KOW"/>
    <property type="match status" value="1"/>
</dbReference>
<dbReference type="AlphaFoldDB" id="A0A9D7SSJ1"/>
<evidence type="ECO:0000313" key="2">
    <source>
        <dbReference type="EMBL" id="MBK9980975.1"/>
    </source>
</evidence>
<feature type="domain" description="KOW" evidence="1">
    <location>
        <begin position="8"/>
        <end position="35"/>
    </location>
</feature>
<dbReference type="InterPro" id="IPR005824">
    <property type="entry name" value="KOW"/>
</dbReference>
<dbReference type="Pfam" id="PF00467">
    <property type="entry name" value="KOW"/>
    <property type="match status" value="1"/>
</dbReference>
<proteinExistence type="predicted"/>
<gene>
    <name evidence="2" type="ORF">IPP15_00890</name>
</gene>
<accession>A0A9D7SSJ1</accession>
<evidence type="ECO:0000259" key="1">
    <source>
        <dbReference type="SMART" id="SM00739"/>
    </source>
</evidence>
<name>A0A9D7SSJ1_9BACT</name>
<reference evidence="2 3" key="1">
    <citation type="submission" date="2020-10" db="EMBL/GenBank/DDBJ databases">
        <title>Connecting structure to function with the recovery of over 1000 high-quality activated sludge metagenome-assembled genomes encoding full-length rRNA genes using long-read sequencing.</title>
        <authorList>
            <person name="Singleton C.M."/>
            <person name="Petriglieri F."/>
            <person name="Kristensen J.M."/>
            <person name="Kirkegaard R.H."/>
            <person name="Michaelsen T.Y."/>
            <person name="Andersen M.H."/>
            <person name="Karst S.M."/>
            <person name="Dueholm M.S."/>
            <person name="Nielsen P.H."/>
            <person name="Albertsen M."/>
        </authorList>
    </citation>
    <scope>NUCLEOTIDE SEQUENCE [LARGE SCALE GENOMIC DNA]</scope>
    <source>
        <strain evidence="2">Ribe_18-Q3-R11-54_MAXAC.273</strain>
    </source>
</reference>
<dbReference type="EMBL" id="JADKGY010000001">
    <property type="protein sequence ID" value="MBK9980975.1"/>
    <property type="molecule type" value="Genomic_DNA"/>
</dbReference>